<organism evidence="1 2">
    <name type="scientific">Vibrio ponticus</name>
    <dbReference type="NCBI Taxonomy" id="265668"/>
    <lineage>
        <taxon>Bacteria</taxon>
        <taxon>Pseudomonadati</taxon>
        <taxon>Pseudomonadota</taxon>
        <taxon>Gammaproteobacteria</taxon>
        <taxon>Vibrionales</taxon>
        <taxon>Vibrionaceae</taxon>
        <taxon>Vibrio</taxon>
    </lineage>
</organism>
<evidence type="ECO:0000313" key="1">
    <source>
        <dbReference type="EMBL" id="OLQ92046.1"/>
    </source>
</evidence>
<evidence type="ECO:0000313" key="2">
    <source>
        <dbReference type="Proteomes" id="UP000186206"/>
    </source>
</evidence>
<sequence length="88" mass="10530">MFLHLDVYFKFDSSNYKLFFMKIVKQTFASPRGGDAKFAYFDAKKAFFVFFLSGKRLQCSGRFERIRPQQFPERLTRLLALRSRHVFS</sequence>
<protein>
    <submittedName>
        <fullName evidence="1">Uncharacterized protein</fullName>
    </submittedName>
</protein>
<keyword evidence="2" id="KW-1185">Reference proteome</keyword>
<accession>A0ABX3FG35</accession>
<gene>
    <name evidence="1" type="ORF">BIY21_12500</name>
</gene>
<name>A0ABX3FG35_9VIBR</name>
<comment type="caution">
    <text evidence="1">The sequence shown here is derived from an EMBL/GenBank/DDBJ whole genome shotgun (WGS) entry which is preliminary data.</text>
</comment>
<proteinExistence type="predicted"/>
<dbReference type="EMBL" id="MJMI01000091">
    <property type="protein sequence ID" value="OLQ92046.1"/>
    <property type="molecule type" value="Genomic_DNA"/>
</dbReference>
<reference evidence="1 2" key="1">
    <citation type="submission" date="2016-09" db="EMBL/GenBank/DDBJ databases">
        <title>Genomic Taxonomy of the Vibrionaceae.</title>
        <authorList>
            <person name="Gonzalez-Castillo A."/>
            <person name="Gomez-Gil B."/>
            <person name="Enciso-Ibarra K."/>
        </authorList>
    </citation>
    <scope>NUCLEOTIDE SEQUENCE [LARGE SCALE GENOMIC DNA]</scope>
    <source>
        <strain evidence="1 2">CAIM 1731</strain>
    </source>
</reference>
<dbReference type="Proteomes" id="UP000186206">
    <property type="component" value="Unassembled WGS sequence"/>
</dbReference>